<evidence type="ECO:0000313" key="1">
    <source>
        <dbReference type="EMBL" id="EQM95173.1"/>
    </source>
</evidence>
<dbReference type="eggNOG" id="ENOG5033CXH">
    <property type="taxonomic scope" value="Bacteria"/>
</dbReference>
<dbReference type="RefSeq" id="WP_020995111.1">
    <property type="nucleotide sequence ID" value="NZ_CABMNL010000001.1"/>
</dbReference>
<evidence type="ECO:0008006" key="3">
    <source>
        <dbReference type="Google" id="ProtNLM"/>
    </source>
</evidence>
<reference evidence="1" key="1">
    <citation type="submission" date="2011-10" db="EMBL/GenBank/DDBJ databases">
        <title>The Genome Sequence of Oxalobacter formigenes HOxBLS.</title>
        <authorList>
            <consortium name="The Broad Institute Genome Sequencing Platform"/>
            <person name="Earl A."/>
            <person name="Ward D."/>
            <person name="Feldgarden M."/>
            <person name="Gevers D."/>
            <person name="Allison M.J."/>
            <person name="Humphrey S."/>
            <person name="Young S.K."/>
            <person name="Zeng Q."/>
            <person name="Gargeya S."/>
            <person name="Fitzgerald M."/>
            <person name="Haas B."/>
            <person name="Abouelleil A."/>
            <person name="Alvarado L."/>
            <person name="Arachchi H.M."/>
            <person name="Berlin A."/>
            <person name="Brown A."/>
            <person name="Chapman S.B."/>
            <person name="Chen Z."/>
            <person name="Dunbar C."/>
            <person name="Freedman E."/>
            <person name="Gearin G."/>
            <person name="Goldberg J."/>
            <person name="Griggs A."/>
            <person name="Gujja S."/>
            <person name="Heiman D."/>
            <person name="Howarth C."/>
            <person name="Larson L."/>
            <person name="Lui A."/>
            <person name="MacDonald P.J.P."/>
            <person name="Montmayeur A."/>
            <person name="Murphy C."/>
            <person name="Neiman D."/>
            <person name="Pearson M."/>
            <person name="Priest M."/>
            <person name="Roberts A."/>
            <person name="Saif S."/>
            <person name="Shea T."/>
            <person name="Shenoy N."/>
            <person name="Sisk P."/>
            <person name="Stolte C."/>
            <person name="Sykes S."/>
            <person name="Wortman J."/>
            <person name="Nusbaum C."/>
            <person name="Birren B."/>
        </authorList>
    </citation>
    <scope>NUCLEOTIDE SEQUENCE [LARGE SCALE GENOMIC DNA]</scope>
    <source>
        <strain evidence="1">HOxBLS</strain>
    </source>
</reference>
<dbReference type="HOGENOM" id="CLU_2807584_0_0_4"/>
<dbReference type="Proteomes" id="UP000003973">
    <property type="component" value="Unassembled WGS sequence"/>
</dbReference>
<proteinExistence type="predicted"/>
<dbReference type="EMBL" id="ACDP02000023">
    <property type="protein sequence ID" value="EQM95173.1"/>
    <property type="molecule type" value="Genomic_DNA"/>
</dbReference>
<evidence type="ECO:0000313" key="2">
    <source>
        <dbReference type="Proteomes" id="UP000003973"/>
    </source>
</evidence>
<accession>T5LUK7</accession>
<dbReference type="AlphaFoldDB" id="T5LUK7"/>
<name>T5LUK7_9BURK</name>
<gene>
    <name evidence="1" type="ORF">OFAG_02269</name>
</gene>
<keyword evidence="2" id="KW-1185">Reference proteome</keyword>
<organism evidence="1 2">
    <name type="scientific">Oxalobacter paraformigenes</name>
    <dbReference type="NCBI Taxonomy" id="556268"/>
    <lineage>
        <taxon>Bacteria</taxon>
        <taxon>Pseudomonadati</taxon>
        <taxon>Pseudomonadota</taxon>
        <taxon>Betaproteobacteria</taxon>
        <taxon>Burkholderiales</taxon>
        <taxon>Oxalobacteraceae</taxon>
        <taxon>Oxalobacter</taxon>
    </lineage>
</organism>
<sequence>MDETDYANDLAMRTTELAIREQREKAAQIPAGKPGECDFCGKWSGRLVDGACAPCRDRYHLK</sequence>
<protein>
    <recommendedName>
        <fullName evidence="3">Conjugal transfer protein TraR</fullName>
    </recommendedName>
</protein>
<comment type="caution">
    <text evidence="1">The sequence shown here is derived from an EMBL/GenBank/DDBJ whole genome shotgun (WGS) entry which is preliminary data.</text>
</comment>